<evidence type="ECO:0000313" key="3">
    <source>
        <dbReference type="EMBL" id="KJL44224.1"/>
    </source>
</evidence>
<keyword evidence="2" id="KW-0472">Membrane</keyword>
<evidence type="ECO:0000313" key="4">
    <source>
        <dbReference type="Proteomes" id="UP000033956"/>
    </source>
</evidence>
<gene>
    <name evidence="3" type="ORF">RS81_00554</name>
</gene>
<keyword evidence="2" id="KW-0812">Transmembrane</keyword>
<evidence type="ECO:0000256" key="2">
    <source>
        <dbReference type="SAM" id="Phobius"/>
    </source>
</evidence>
<accession>A0A0M2HC97</accession>
<dbReference type="Proteomes" id="UP000033956">
    <property type="component" value="Unassembled WGS sequence"/>
</dbReference>
<dbReference type="RefSeq" id="WP_045274559.1">
    <property type="nucleotide sequence ID" value="NZ_BAAAUP010000003.1"/>
</dbReference>
<reference evidence="3 4" key="1">
    <citation type="submission" date="2015-02" db="EMBL/GenBank/DDBJ databases">
        <title>Draft genome sequences of ten Microbacterium spp. with emphasis on heavy metal contaminated environments.</title>
        <authorList>
            <person name="Corretto E."/>
        </authorList>
    </citation>
    <scope>NUCLEOTIDE SEQUENCE [LARGE SCALE GENOMIC DNA]</scope>
    <source>
        <strain evidence="3 4">DSM 12510</strain>
    </source>
</reference>
<feature type="region of interest" description="Disordered" evidence="1">
    <location>
        <begin position="13"/>
        <end position="95"/>
    </location>
</feature>
<sequence length="273" mass="28500">MDTLSRDELHALRARAYGPAADIEGDPEALRRLRDLEGKARGQRVENADTPQARGDATASDAAPAQDAAEQTAPSGPRQSSAPSGETARPASPAQAPRTLRSWLIPLLVLVLAVGVTVAVTAATVALTRTEGAEFTVAAPKIATLEPDPSLVVPEGFMGVAVDSLVYDFHGLTLFTAAEGFPSTGDTCFMVVASADVPDTIPSDGYSWSSTSPTYSGCTAAAFPAIAQFTVTEAMPEEFRAAFPEGTGVMFVLNDGRIDVYRSDAEESVAPQP</sequence>
<dbReference type="AlphaFoldDB" id="A0A0M2HC97"/>
<evidence type="ECO:0000256" key="1">
    <source>
        <dbReference type="SAM" id="MobiDB-lite"/>
    </source>
</evidence>
<dbReference type="EMBL" id="JYIZ01000032">
    <property type="protein sequence ID" value="KJL44224.1"/>
    <property type="molecule type" value="Genomic_DNA"/>
</dbReference>
<feature type="compositionally biased region" description="Basic and acidic residues" evidence="1">
    <location>
        <begin position="28"/>
        <end position="47"/>
    </location>
</feature>
<keyword evidence="4" id="KW-1185">Reference proteome</keyword>
<keyword evidence="2" id="KW-1133">Transmembrane helix</keyword>
<dbReference type="PATRIC" id="fig|92835.4.peg.570"/>
<feature type="compositionally biased region" description="Low complexity" evidence="1">
    <location>
        <begin position="52"/>
        <end position="73"/>
    </location>
</feature>
<comment type="caution">
    <text evidence="3">The sequence shown here is derived from an EMBL/GenBank/DDBJ whole genome shotgun (WGS) entry which is preliminary data.</text>
</comment>
<organism evidence="3 4">
    <name type="scientific">Microbacterium terrae</name>
    <dbReference type="NCBI Taxonomy" id="69369"/>
    <lineage>
        <taxon>Bacteria</taxon>
        <taxon>Bacillati</taxon>
        <taxon>Actinomycetota</taxon>
        <taxon>Actinomycetes</taxon>
        <taxon>Micrococcales</taxon>
        <taxon>Microbacteriaceae</taxon>
        <taxon>Microbacterium</taxon>
    </lineage>
</organism>
<proteinExistence type="predicted"/>
<protein>
    <submittedName>
        <fullName evidence="3">Uncharacterized protein</fullName>
    </submittedName>
</protein>
<dbReference type="OrthoDB" id="5061092at2"/>
<name>A0A0M2HC97_9MICO</name>
<feature type="transmembrane region" description="Helical" evidence="2">
    <location>
        <begin position="103"/>
        <end position="127"/>
    </location>
</feature>